<keyword evidence="2" id="KW-1185">Reference proteome</keyword>
<evidence type="ECO:0000313" key="1">
    <source>
        <dbReference type="EMBL" id="NLR67875.1"/>
    </source>
</evidence>
<protein>
    <submittedName>
        <fullName evidence="1">Uncharacterized protein</fullName>
    </submittedName>
</protein>
<dbReference type="AlphaFoldDB" id="A0A847S366"/>
<evidence type="ECO:0000313" key="2">
    <source>
        <dbReference type="Proteomes" id="UP000570474"/>
    </source>
</evidence>
<dbReference type="InterPro" id="IPR036890">
    <property type="entry name" value="HATPase_C_sf"/>
</dbReference>
<comment type="caution">
    <text evidence="1">The sequence shown here is derived from an EMBL/GenBank/DDBJ whole genome shotgun (WGS) entry which is preliminary data.</text>
</comment>
<accession>A0A847S366</accession>
<name>A0A847S366_9BACT</name>
<dbReference type="EMBL" id="JABAIA010000003">
    <property type="protein sequence ID" value="NLR67875.1"/>
    <property type="molecule type" value="Genomic_DNA"/>
</dbReference>
<organism evidence="1 2">
    <name type="scientific">Chitinophaga varians</name>
    <dbReference type="NCBI Taxonomy" id="2202339"/>
    <lineage>
        <taxon>Bacteria</taxon>
        <taxon>Pseudomonadati</taxon>
        <taxon>Bacteroidota</taxon>
        <taxon>Chitinophagia</taxon>
        <taxon>Chitinophagales</taxon>
        <taxon>Chitinophagaceae</taxon>
        <taxon>Chitinophaga</taxon>
    </lineage>
</organism>
<sequence length="493" mass="56498">MQNSFYKHLNTLSEADLVSQTETIIEYIIFFKNLERELNNRNPRQMDSTLISSQLGLLQAYLKSIKKVLLNDKKGNRTAFWKRMPIAKELYSIAHKNLERRKQRVMNDVNRLLEIEELKRELHLERERSKSKSIFADVLFEDITGRMFDLSLLLYQCGIQEDDDHVRNALLLAKGFSYYVNTLVSNFQEQKVCQILKHDKHQVHYVDPDKFIETIIRQAQCFATKNNCSLVYESTSQGSYVRTNEAKFGRIVNNLILTSLLSASAGSQIRLYSRVETAVWQFELTVNDIGRPVDIINDETADFRNMNESISAAFSSKNILVANAIHLCKVLNIDLVTTSEIGSSTTYKLNIPLVSIESNQELVNQFESDRPIKVLLLESSKVYTDYVTDEIASISPQAKVVALDYSDPAVLSTLMEKPDMVFLPFGPNFKNTIPIVQRFKSIHAFKECKVVCYGSSTMEDTITSLKQAGTDFLLFLPHTELELRDILFHTLKN</sequence>
<reference evidence="1 2" key="1">
    <citation type="submission" date="2020-04" db="EMBL/GenBank/DDBJ databases">
        <authorList>
            <person name="Yin C."/>
        </authorList>
    </citation>
    <scope>NUCLEOTIDE SEQUENCE [LARGE SCALE GENOMIC DNA]</scope>
    <source>
        <strain evidence="1 2">Ae27</strain>
    </source>
</reference>
<dbReference type="SUPFAM" id="SSF55874">
    <property type="entry name" value="ATPase domain of HSP90 chaperone/DNA topoisomerase II/histidine kinase"/>
    <property type="match status" value="1"/>
</dbReference>
<dbReference type="Proteomes" id="UP000570474">
    <property type="component" value="Unassembled WGS sequence"/>
</dbReference>
<proteinExistence type="predicted"/>
<gene>
    <name evidence="1" type="ORF">HGH92_26460</name>
</gene>